<feature type="signal peptide" evidence="1">
    <location>
        <begin position="1"/>
        <end position="36"/>
    </location>
</feature>
<evidence type="ECO:0000313" key="2">
    <source>
        <dbReference type="EMBL" id="GLI34860.1"/>
    </source>
</evidence>
<dbReference type="Proteomes" id="UP001144372">
    <property type="component" value="Unassembled WGS sequence"/>
</dbReference>
<proteinExistence type="predicted"/>
<evidence type="ECO:0008006" key="4">
    <source>
        <dbReference type="Google" id="ProtNLM"/>
    </source>
</evidence>
<feature type="chain" id="PRO_5040880690" description="DUF1134 domain-containing protein" evidence="1">
    <location>
        <begin position="37"/>
        <end position="159"/>
    </location>
</feature>
<evidence type="ECO:0000313" key="3">
    <source>
        <dbReference type="Proteomes" id="UP001144372"/>
    </source>
</evidence>
<evidence type="ECO:0000256" key="1">
    <source>
        <dbReference type="SAM" id="SignalP"/>
    </source>
</evidence>
<keyword evidence="3" id="KW-1185">Reference proteome</keyword>
<gene>
    <name evidence="2" type="ORF">DAMNIGENAA_22930</name>
</gene>
<name>A0A9W6L912_9BACT</name>
<sequence length="159" mass="16945">MKRTTSTCHLRNKRMINIFFFLVLIVAMALSAAAVAEEKTPSGTVEINEYELAYIFNGQMGGGKLQFQGNTYDFKLGGVGVGGIGASHISAYGDVYNLTDVSQFPGTYVQASVGYSATDQGEGHLWLQNGNGVVLHLTTSQQGLGLTAGADGIQIMMKQ</sequence>
<dbReference type="AlphaFoldDB" id="A0A9W6L912"/>
<organism evidence="2 3">
    <name type="scientific">Desulforhabdus amnigena</name>
    <dbReference type="NCBI Taxonomy" id="40218"/>
    <lineage>
        <taxon>Bacteria</taxon>
        <taxon>Pseudomonadati</taxon>
        <taxon>Thermodesulfobacteriota</taxon>
        <taxon>Syntrophobacteria</taxon>
        <taxon>Syntrophobacterales</taxon>
        <taxon>Syntrophobacteraceae</taxon>
        <taxon>Desulforhabdus</taxon>
    </lineage>
</organism>
<dbReference type="EMBL" id="BSDR01000001">
    <property type="protein sequence ID" value="GLI34860.1"/>
    <property type="molecule type" value="Genomic_DNA"/>
</dbReference>
<protein>
    <recommendedName>
        <fullName evidence="4">DUF1134 domain-containing protein</fullName>
    </recommendedName>
</protein>
<accession>A0A9W6L912</accession>
<keyword evidence="1" id="KW-0732">Signal</keyword>
<reference evidence="2" key="1">
    <citation type="submission" date="2022-12" db="EMBL/GenBank/DDBJ databases">
        <title>Reference genome sequencing for broad-spectrum identification of bacterial and archaeal isolates by mass spectrometry.</title>
        <authorList>
            <person name="Sekiguchi Y."/>
            <person name="Tourlousse D.M."/>
        </authorList>
    </citation>
    <scope>NUCLEOTIDE SEQUENCE</scope>
    <source>
        <strain evidence="2">ASRB1</strain>
    </source>
</reference>
<comment type="caution">
    <text evidence="2">The sequence shown here is derived from an EMBL/GenBank/DDBJ whole genome shotgun (WGS) entry which is preliminary data.</text>
</comment>